<sequence length="52" mass="5640">QNPGAPSRSLGVDSSTNLQEVQTPPGFSGKMRRFKSHSSSWNRGGSDPTDRH</sequence>
<comment type="caution">
    <text evidence="2">The sequence shown here is derived from an EMBL/GenBank/DDBJ whole genome shotgun (WGS) entry which is preliminary data.</text>
</comment>
<evidence type="ECO:0000313" key="2">
    <source>
        <dbReference type="EMBL" id="MED6255980.1"/>
    </source>
</evidence>
<evidence type="ECO:0000313" key="3">
    <source>
        <dbReference type="Proteomes" id="UP001345963"/>
    </source>
</evidence>
<organism evidence="2 3">
    <name type="scientific">Ataeniobius toweri</name>
    <dbReference type="NCBI Taxonomy" id="208326"/>
    <lineage>
        <taxon>Eukaryota</taxon>
        <taxon>Metazoa</taxon>
        <taxon>Chordata</taxon>
        <taxon>Craniata</taxon>
        <taxon>Vertebrata</taxon>
        <taxon>Euteleostomi</taxon>
        <taxon>Actinopterygii</taxon>
        <taxon>Neopterygii</taxon>
        <taxon>Teleostei</taxon>
        <taxon>Neoteleostei</taxon>
        <taxon>Acanthomorphata</taxon>
        <taxon>Ovalentaria</taxon>
        <taxon>Atherinomorphae</taxon>
        <taxon>Cyprinodontiformes</taxon>
        <taxon>Goodeidae</taxon>
        <taxon>Ataeniobius</taxon>
    </lineage>
</organism>
<accession>A0ABU7C0X4</accession>
<evidence type="ECO:0000256" key="1">
    <source>
        <dbReference type="SAM" id="MobiDB-lite"/>
    </source>
</evidence>
<reference evidence="2 3" key="1">
    <citation type="submission" date="2021-07" db="EMBL/GenBank/DDBJ databases">
        <authorList>
            <person name="Palmer J.M."/>
        </authorList>
    </citation>
    <scope>NUCLEOTIDE SEQUENCE [LARGE SCALE GENOMIC DNA]</scope>
    <source>
        <strain evidence="2 3">AT_MEX2019</strain>
        <tissue evidence="2">Muscle</tissue>
    </source>
</reference>
<feature type="non-terminal residue" evidence="2">
    <location>
        <position position="1"/>
    </location>
</feature>
<feature type="region of interest" description="Disordered" evidence="1">
    <location>
        <begin position="1"/>
        <end position="52"/>
    </location>
</feature>
<gene>
    <name evidence="2" type="ORF">ATANTOWER_017861</name>
</gene>
<dbReference type="EMBL" id="JAHUTI010072534">
    <property type="protein sequence ID" value="MED6255980.1"/>
    <property type="molecule type" value="Genomic_DNA"/>
</dbReference>
<keyword evidence="3" id="KW-1185">Reference proteome</keyword>
<proteinExistence type="predicted"/>
<name>A0ABU7C0X4_9TELE</name>
<dbReference type="Proteomes" id="UP001345963">
    <property type="component" value="Unassembled WGS sequence"/>
</dbReference>
<feature type="compositionally biased region" description="Polar residues" evidence="1">
    <location>
        <begin position="12"/>
        <end position="22"/>
    </location>
</feature>
<protein>
    <submittedName>
        <fullName evidence="2">Uncharacterized protein</fullName>
    </submittedName>
</protein>